<feature type="region of interest" description="Disordered" evidence="9">
    <location>
        <begin position="463"/>
        <end position="483"/>
    </location>
</feature>
<accession>A0A315VM51</accession>
<evidence type="ECO:0000256" key="1">
    <source>
        <dbReference type="ARBA" id="ARBA00004123"/>
    </source>
</evidence>
<evidence type="ECO:0000256" key="7">
    <source>
        <dbReference type="ARBA" id="ARBA00023242"/>
    </source>
</evidence>
<dbReference type="InterPro" id="IPR044189">
    <property type="entry name" value="XPO4/7-like"/>
</dbReference>
<keyword evidence="7" id="KW-0539">Nucleus</keyword>
<gene>
    <name evidence="11" type="ORF">CCH79_00018757</name>
</gene>
<dbReference type="InterPro" id="IPR011989">
    <property type="entry name" value="ARM-like"/>
</dbReference>
<dbReference type="AlphaFoldDB" id="A0A315VM51"/>
<comment type="similarity">
    <text evidence="3">Belongs to the exportin family.</text>
</comment>
<dbReference type="Gene3D" id="1.25.10.10">
    <property type="entry name" value="Leucine-rich Repeat Variant"/>
    <property type="match status" value="1"/>
</dbReference>
<reference evidence="11 12" key="1">
    <citation type="journal article" date="2018" name="G3 (Bethesda)">
        <title>A High-Quality Reference Genome for the Invasive Mosquitofish Gambusia affinis Using a Chicago Library.</title>
        <authorList>
            <person name="Hoffberg S.L."/>
            <person name="Troendle N.J."/>
            <person name="Glenn T.C."/>
            <person name="Mahmud O."/>
            <person name="Louha S."/>
            <person name="Chalopin D."/>
            <person name="Bennetzen J.L."/>
            <person name="Mauricio R."/>
        </authorList>
    </citation>
    <scope>NUCLEOTIDE SEQUENCE [LARGE SCALE GENOMIC DNA]</scope>
    <source>
        <strain evidence="11">NE01/NJP1002.9</strain>
        <tissue evidence="11">Muscle</tissue>
    </source>
</reference>
<evidence type="ECO:0000256" key="8">
    <source>
        <dbReference type="ARBA" id="ARBA00040444"/>
    </source>
</evidence>
<evidence type="ECO:0000256" key="5">
    <source>
        <dbReference type="ARBA" id="ARBA00022490"/>
    </source>
</evidence>
<dbReference type="SUPFAM" id="SSF48371">
    <property type="entry name" value="ARM repeat"/>
    <property type="match status" value="2"/>
</dbReference>
<dbReference type="PANTHER" id="PTHR12596:SF1">
    <property type="entry name" value="EXPORTIN-4"/>
    <property type="match status" value="1"/>
</dbReference>
<protein>
    <recommendedName>
        <fullName evidence="8">Exportin-4</fullName>
    </recommendedName>
</protein>
<evidence type="ECO:0000256" key="9">
    <source>
        <dbReference type="SAM" id="MobiDB-lite"/>
    </source>
</evidence>
<evidence type="ECO:0000256" key="2">
    <source>
        <dbReference type="ARBA" id="ARBA00004496"/>
    </source>
</evidence>
<comment type="caution">
    <text evidence="11">The sequence shown here is derived from an EMBL/GenBank/DDBJ whole genome shotgun (WGS) entry which is preliminary data.</text>
</comment>
<keyword evidence="5" id="KW-0963">Cytoplasm</keyword>
<keyword evidence="4" id="KW-0813">Transport</keyword>
<dbReference type="PANTHER" id="PTHR12596">
    <property type="entry name" value="EXPORTIN 4,7-RELATED"/>
    <property type="match status" value="1"/>
</dbReference>
<feature type="non-terminal residue" evidence="11">
    <location>
        <position position="1007"/>
    </location>
</feature>
<sequence length="1007" mass="112401">TWRKKQGGKKEGKNWLIRWSSAHLHGAVSGNTCCCDDSPRCRCCPRRAPSRASPPAVGYCTSNFPISFAKNQISLRKTRLSIHRKIREDSDMAQDSLQCLAQLASMHGPVFPDESAQVSYLAHLVEGLLSMINGIEIEDSEAVGISNIISNLITMFPRSILTALPSELFTSFINCLTLLTCSFGRSAALEEVLDKDDMVYMEAYDRLLESWLTLVQDEEHFPRGCFVQPAIQVFNSYIQCHLAAPDGTRNLSVNGISSHEAEEINELQEDDRELFSDQLSSVGMLGRVAADHCIPLLTSLLEDRVNRLHGQLQRTQQHLMASTDLGSVDRKVLDDLYEDIHWLILVSGYLLADDPQGETPMIPSEVMEFSIKHSTEVDINTTLQILGSPGEKASSIPGCNRTDSVIRLLSAVLRTSEVESRATRASLTELLSPQMGKDIVWFLRRWAKSYLLVDEKLYEQVGPRRAAPHRRPPPSPPAAPQRFPAASPQISIPLSTAFGADTEGAQWIVGYLLEKVINNLSVWSSEAELANDTVELLVTLVEKRERANIVVQCEGWWSLAKQFASRSPPLHLLSSSVQRSLMKALVLGGFANMDSDTKQQYWAEVLHPLQQRFLNLINQENFAQISQEEAVKQEIVATLEALCGIAEATQIDNVASLFSFLMDFLSSCIGLMEVYSNTPETINLIIEVFVEVAHKQICYLGETKSMKLYEACLTLLQVYSKNNQSRKRSDATAEEDQYQDLLLIMELLTNLLSKEFIDFSDNGESSFPLNARPADISPSNLFTPVFPDEVFRNQEQGTPASSRTVSAADVVLYGVNIVLPLMSQDLLKFPSLCNQYYKLITFICEIFPEKIPQLPEELFKSLMFSLELGMTSMSSEVSQLCLEALSPLAEQCAKSQEKDSPLFIATRHFLKLVFDMLVLQKHNTEMTVAAGEALYTLVCLHQAEYSELVETLLSSQRDAVIYQRLADAFNKLTASSTPPTMDRKQKVAFLKSLEEFVANVGGLLCVK</sequence>
<dbReference type="EMBL" id="NHOQ01001524">
    <property type="protein sequence ID" value="PWA24086.1"/>
    <property type="molecule type" value="Genomic_DNA"/>
</dbReference>
<dbReference type="GO" id="GO:0005643">
    <property type="term" value="C:nuclear pore"/>
    <property type="evidence" value="ECO:0007669"/>
    <property type="project" value="TreeGrafter"/>
</dbReference>
<dbReference type="Proteomes" id="UP000250572">
    <property type="component" value="Unassembled WGS sequence"/>
</dbReference>
<name>A0A315VM51_GAMAF</name>
<dbReference type="InterPro" id="IPR016024">
    <property type="entry name" value="ARM-type_fold"/>
</dbReference>
<evidence type="ECO:0000256" key="6">
    <source>
        <dbReference type="ARBA" id="ARBA00022927"/>
    </source>
</evidence>
<keyword evidence="12" id="KW-1185">Reference proteome</keyword>
<evidence type="ECO:0000313" key="11">
    <source>
        <dbReference type="EMBL" id="PWA24086.1"/>
    </source>
</evidence>
<evidence type="ECO:0000256" key="4">
    <source>
        <dbReference type="ARBA" id="ARBA00022448"/>
    </source>
</evidence>
<dbReference type="Pfam" id="PF08767">
    <property type="entry name" value="CRM1_C"/>
    <property type="match status" value="1"/>
</dbReference>
<dbReference type="GO" id="GO:0006611">
    <property type="term" value="P:protein export from nucleus"/>
    <property type="evidence" value="ECO:0007669"/>
    <property type="project" value="TreeGrafter"/>
</dbReference>
<evidence type="ECO:0000256" key="3">
    <source>
        <dbReference type="ARBA" id="ARBA00009466"/>
    </source>
</evidence>
<feature type="domain" description="Exportin-1 C-terminal" evidence="10">
    <location>
        <begin position="818"/>
        <end position="927"/>
    </location>
</feature>
<feature type="non-terminal residue" evidence="11">
    <location>
        <position position="1"/>
    </location>
</feature>
<dbReference type="STRING" id="33528.ENSGAFP00000005773"/>
<dbReference type="InterPro" id="IPR014877">
    <property type="entry name" value="XPO1_C_dom"/>
</dbReference>
<organism evidence="11 12">
    <name type="scientific">Gambusia affinis</name>
    <name type="common">Western mosquitofish</name>
    <name type="synonym">Heterandria affinis</name>
    <dbReference type="NCBI Taxonomy" id="33528"/>
    <lineage>
        <taxon>Eukaryota</taxon>
        <taxon>Metazoa</taxon>
        <taxon>Chordata</taxon>
        <taxon>Craniata</taxon>
        <taxon>Vertebrata</taxon>
        <taxon>Euteleostomi</taxon>
        <taxon>Actinopterygii</taxon>
        <taxon>Neopterygii</taxon>
        <taxon>Teleostei</taxon>
        <taxon>Neoteleostei</taxon>
        <taxon>Acanthomorphata</taxon>
        <taxon>Ovalentaria</taxon>
        <taxon>Atherinomorphae</taxon>
        <taxon>Cyprinodontiformes</taxon>
        <taxon>Poeciliidae</taxon>
        <taxon>Poeciliinae</taxon>
        <taxon>Gambusia</taxon>
    </lineage>
</organism>
<comment type="subcellular location">
    <subcellularLocation>
        <location evidence="2">Cytoplasm</location>
    </subcellularLocation>
    <subcellularLocation>
        <location evidence="1">Nucleus</location>
    </subcellularLocation>
</comment>
<dbReference type="GO" id="GO:0005737">
    <property type="term" value="C:cytoplasm"/>
    <property type="evidence" value="ECO:0007669"/>
    <property type="project" value="UniProtKB-SubCell"/>
</dbReference>
<evidence type="ECO:0000313" key="12">
    <source>
        <dbReference type="Proteomes" id="UP000250572"/>
    </source>
</evidence>
<proteinExistence type="inferred from homology"/>
<evidence type="ECO:0000259" key="10">
    <source>
        <dbReference type="Pfam" id="PF08767"/>
    </source>
</evidence>
<dbReference type="GO" id="GO:0005049">
    <property type="term" value="F:nuclear export signal receptor activity"/>
    <property type="evidence" value="ECO:0007669"/>
    <property type="project" value="InterPro"/>
</dbReference>
<keyword evidence="6" id="KW-0653">Protein transport</keyword>